<keyword evidence="8 13" id="KW-0067">ATP-binding</keyword>
<proteinExistence type="inferred from homology"/>
<dbReference type="EC" id="2.7.11.1" evidence="3"/>
<dbReference type="PANTHER" id="PTHR45998">
    <property type="entry name" value="SERINE/THREONINE-PROTEIN KINASE 16"/>
    <property type="match status" value="1"/>
</dbReference>
<evidence type="ECO:0000256" key="1">
    <source>
        <dbReference type="ARBA" id="ARBA00004604"/>
    </source>
</evidence>
<evidence type="ECO:0000256" key="14">
    <source>
        <dbReference type="SAM" id="MobiDB-lite"/>
    </source>
</evidence>
<protein>
    <recommendedName>
        <fullName evidence="3">non-specific serine/threonine protein kinase</fullName>
        <ecNumber evidence="3">2.7.11.1</ecNumber>
    </recommendedName>
</protein>
<evidence type="ECO:0000313" key="17">
    <source>
        <dbReference type="Proteomes" id="UP001642487"/>
    </source>
</evidence>
<keyword evidence="7" id="KW-0418">Kinase</keyword>
<dbReference type="Pfam" id="PF01248">
    <property type="entry name" value="Ribosomal_L7Ae"/>
    <property type="match status" value="1"/>
</dbReference>
<keyword evidence="6 13" id="KW-0547">Nucleotide-binding</keyword>
<dbReference type="PRINTS" id="PR00883">
    <property type="entry name" value="NUCLEARHMG"/>
</dbReference>
<dbReference type="PROSITE" id="PS50011">
    <property type="entry name" value="PROTEIN_KINASE_DOM"/>
    <property type="match status" value="1"/>
</dbReference>
<dbReference type="InterPro" id="IPR052239">
    <property type="entry name" value="Ser/Thr-specific_kinases"/>
</dbReference>
<evidence type="ECO:0000313" key="16">
    <source>
        <dbReference type="EMBL" id="CAK9312195.1"/>
    </source>
</evidence>
<dbReference type="InterPro" id="IPR029064">
    <property type="entry name" value="Ribosomal_eL30-like_sf"/>
</dbReference>
<keyword evidence="10" id="KW-0687">Ribonucleoprotein</keyword>
<dbReference type="InterPro" id="IPR018492">
    <property type="entry name" value="Ribosomal_eL8/Nhp2"/>
</dbReference>
<name>A0ABP0XVJ7_9ROSI</name>
<dbReference type="SUPFAM" id="SSF56112">
    <property type="entry name" value="Protein kinase-like (PK-like)"/>
    <property type="match status" value="1"/>
</dbReference>
<reference evidence="16 17" key="1">
    <citation type="submission" date="2024-03" db="EMBL/GenBank/DDBJ databases">
        <authorList>
            <person name="Gkanogiannis A."/>
            <person name="Becerra Lopez-Lavalle L."/>
        </authorList>
    </citation>
    <scope>NUCLEOTIDE SEQUENCE [LARGE SCALE GENOMIC DNA]</scope>
</reference>
<comment type="similarity">
    <text evidence="2">Belongs to the eukaryotic ribosomal protein eL8 family.</text>
</comment>
<evidence type="ECO:0000256" key="9">
    <source>
        <dbReference type="ARBA" id="ARBA00023242"/>
    </source>
</evidence>
<dbReference type="InterPro" id="IPR000719">
    <property type="entry name" value="Prot_kinase_dom"/>
</dbReference>
<evidence type="ECO:0000256" key="10">
    <source>
        <dbReference type="ARBA" id="ARBA00023274"/>
    </source>
</evidence>
<keyword evidence="4" id="KW-0723">Serine/threonine-protein kinase</keyword>
<comment type="subcellular location">
    <subcellularLocation>
        <location evidence="1">Nucleus</location>
        <location evidence="1">Nucleolus</location>
    </subcellularLocation>
</comment>
<evidence type="ECO:0000256" key="5">
    <source>
        <dbReference type="ARBA" id="ARBA00022679"/>
    </source>
</evidence>
<dbReference type="PANTHER" id="PTHR45998:SF2">
    <property type="entry name" value="SERINE_THREONINE-PROTEIN KINASE 16"/>
    <property type="match status" value="1"/>
</dbReference>
<dbReference type="PROSITE" id="PS00107">
    <property type="entry name" value="PROTEIN_KINASE_ATP"/>
    <property type="match status" value="1"/>
</dbReference>
<evidence type="ECO:0000256" key="7">
    <source>
        <dbReference type="ARBA" id="ARBA00022777"/>
    </source>
</evidence>
<evidence type="ECO:0000259" key="15">
    <source>
        <dbReference type="PROSITE" id="PS50011"/>
    </source>
</evidence>
<dbReference type="PRINTS" id="PR00881">
    <property type="entry name" value="L7ARS6FAMILY"/>
</dbReference>
<dbReference type="EMBL" id="OZ021744">
    <property type="protein sequence ID" value="CAK9312195.1"/>
    <property type="molecule type" value="Genomic_DNA"/>
</dbReference>
<evidence type="ECO:0000256" key="12">
    <source>
        <dbReference type="ARBA" id="ARBA00048679"/>
    </source>
</evidence>
<dbReference type="Gene3D" id="3.30.1330.30">
    <property type="match status" value="1"/>
</dbReference>
<keyword evidence="17" id="KW-1185">Reference proteome</keyword>
<evidence type="ECO:0000256" key="6">
    <source>
        <dbReference type="ARBA" id="ARBA00022741"/>
    </source>
</evidence>
<feature type="compositionally biased region" description="Basic and acidic residues" evidence="14">
    <location>
        <begin position="17"/>
        <end position="30"/>
    </location>
</feature>
<dbReference type="InterPro" id="IPR002415">
    <property type="entry name" value="H/ACA_rnp_Nhp2-like"/>
</dbReference>
<dbReference type="InterPro" id="IPR004038">
    <property type="entry name" value="Ribosomal_eL8/eL30/eS12/Gad45"/>
</dbReference>
<feature type="domain" description="Protein kinase" evidence="15">
    <location>
        <begin position="272"/>
        <end position="584"/>
    </location>
</feature>
<gene>
    <name evidence="16" type="ORF">CITCOLO1_LOCUS3878</name>
</gene>
<dbReference type="InterPro" id="IPR017441">
    <property type="entry name" value="Protein_kinase_ATP_BS"/>
</dbReference>
<dbReference type="CDD" id="cd13986">
    <property type="entry name" value="STKc_16"/>
    <property type="match status" value="1"/>
</dbReference>
<dbReference type="SMART" id="SM00220">
    <property type="entry name" value="S_TKc"/>
    <property type="match status" value="1"/>
</dbReference>
<evidence type="ECO:0000256" key="4">
    <source>
        <dbReference type="ARBA" id="ARBA00022527"/>
    </source>
</evidence>
<organism evidence="16 17">
    <name type="scientific">Citrullus colocynthis</name>
    <name type="common">colocynth</name>
    <dbReference type="NCBI Taxonomy" id="252529"/>
    <lineage>
        <taxon>Eukaryota</taxon>
        <taxon>Viridiplantae</taxon>
        <taxon>Streptophyta</taxon>
        <taxon>Embryophyta</taxon>
        <taxon>Tracheophyta</taxon>
        <taxon>Spermatophyta</taxon>
        <taxon>Magnoliopsida</taxon>
        <taxon>eudicotyledons</taxon>
        <taxon>Gunneridae</taxon>
        <taxon>Pentapetalae</taxon>
        <taxon>rosids</taxon>
        <taxon>fabids</taxon>
        <taxon>Cucurbitales</taxon>
        <taxon>Cucurbitaceae</taxon>
        <taxon>Benincaseae</taxon>
        <taxon>Citrullus</taxon>
    </lineage>
</organism>
<feature type="region of interest" description="Disordered" evidence="14">
    <location>
        <begin position="17"/>
        <end position="46"/>
    </location>
</feature>
<comment type="catalytic activity">
    <reaction evidence="12">
        <text>L-seryl-[protein] + ATP = O-phospho-L-seryl-[protein] + ADP + H(+)</text>
        <dbReference type="Rhea" id="RHEA:17989"/>
        <dbReference type="Rhea" id="RHEA-COMP:9863"/>
        <dbReference type="Rhea" id="RHEA-COMP:11604"/>
        <dbReference type="ChEBI" id="CHEBI:15378"/>
        <dbReference type="ChEBI" id="CHEBI:29999"/>
        <dbReference type="ChEBI" id="CHEBI:30616"/>
        <dbReference type="ChEBI" id="CHEBI:83421"/>
        <dbReference type="ChEBI" id="CHEBI:456216"/>
        <dbReference type="EC" id="2.7.11.1"/>
    </reaction>
</comment>
<keyword evidence="9" id="KW-0539">Nucleus</keyword>
<comment type="catalytic activity">
    <reaction evidence="11">
        <text>L-threonyl-[protein] + ATP = O-phospho-L-threonyl-[protein] + ADP + H(+)</text>
        <dbReference type="Rhea" id="RHEA:46608"/>
        <dbReference type="Rhea" id="RHEA-COMP:11060"/>
        <dbReference type="Rhea" id="RHEA-COMP:11605"/>
        <dbReference type="ChEBI" id="CHEBI:15378"/>
        <dbReference type="ChEBI" id="CHEBI:30013"/>
        <dbReference type="ChEBI" id="CHEBI:30616"/>
        <dbReference type="ChEBI" id="CHEBI:61977"/>
        <dbReference type="ChEBI" id="CHEBI:456216"/>
        <dbReference type="EC" id="2.7.11.1"/>
    </reaction>
</comment>
<feature type="compositionally biased region" description="Low complexity" evidence="14">
    <location>
        <begin position="31"/>
        <end position="45"/>
    </location>
</feature>
<accession>A0ABP0XVJ7</accession>
<sequence length="589" mass="65079">MFCCLCLSLRLNTPKIRDKSHDKRRAEAKNPSRQQSPSSSQTPFSPAVPFSILLSEAMGTDSEAEKSHQKDKEKEKKKRLALAPIAKPLAGKKLCKRTLKLVRKAAEYKCLKRGVKEVVKSIRRGQKGLCVIAGNISPIDVITHVPILCEESDIPYVYVPSKEDLANAGSTKRPTCCVLVQTKPNKGELGSTEQEKLKADYDQVVAEKGKILLPEHWCGVVACAKSRNESLARHTNKALLPQGEMGCSFSGLNALYDAVNGGGDIWINENRFRIVRQLGEGGFAFVFLVKEVSSDSSSPSGGGLAKKLKDPSRLSGDGTYALKKVLIQSSEQLELVREEIRVSSLFSHPNLLPLLDHAIIAVKSSTDGSVKHEAYLLFPVHLDGTLLDNAQTMKAKKEFFSTLDVLEIFRQLCAGLKHMHSNEPPYAHNDVKPGNVLLTHRKGKSPLAILMDFGSARPARKEIRSRPEALQLQEWASEHCSAPFRSPELWDCPSHADIDERTDIWSLGCTLYAIMYGLSPFEYALGESGGSLQLAIVNAQIKWPAGPNPPYPDALHQFIKWMLQPQAAVRPRIDDIVLHVDKLIAKFSN</sequence>
<evidence type="ECO:0000256" key="8">
    <source>
        <dbReference type="ARBA" id="ARBA00022840"/>
    </source>
</evidence>
<dbReference type="Gene3D" id="1.10.510.10">
    <property type="entry name" value="Transferase(Phosphotransferase) domain 1"/>
    <property type="match status" value="1"/>
</dbReference>
<evidence type="ECO:0000256" key="3">
    <source>
        <dbReference type="ARBA" id="ARBA00012513"/>
    </source>
</evidence>
<dbReference type="SUPFAM" id="SSF55315">
    <property type="entry name" value="L30e-like"/>
    <property type="match status" value="1"/>
</dbReference>
<keyword evidence="5" id="KW-0808">Transferase</keyword>
<dbReference type="Pfam" id="PF00069">
    <property type="entry name" value="Pkinase"/>
    <property type="match status" value="1"/>
</dbReference>
<dbReference type="InterPro" id="IPR008271">
    <property type="entry name" value="Ser/Thr_kinase_AS"/>
</dbReference>
<feature type="binding site" evidence="13">
    <location>
        <position position="307"/>
    </location>
    <ligand>
        <name>ATP</name>
        <dbReference type="ChEBI" id="CHEBI:30616"/>
    </ligand>
</feature>
<evidence type="ECO:0000256" key="11">
    <source>
        <dbReference type="ARBA" id="ARBA00047899"/>
    </source>
</evidence>
<dbReference type="Proteomes" id="UP001642487">
    <property type="component" value="Chromosome 10"/>
</dbReference>
<dbReference type="InterPro" id="IPR011009">
    <property type="entry name" value="Kinase-like_dom_sf"/>
</dbReference>
<evidence type="ECO:0000256" key="2">
    <source>
        <dbReference type="ARBA" id="ARBA00007337"/>
    </source>
</evidence>
<evidence type="ECO:0000256" key="13">
    <source>
        <dbReference type="PROSITE-ProRule" id="PRU10141"/>
    </source>
</evidence>
<dbReference type="PROSITE" id="PS00108">
    <property type="entry name" value="PROTEIN_KINASE_ST"/>
    <property type="match status" value="1"/>
</dbReference>